<dbReference type="EMBL" id="JAKHPH010000001">
    <property type="protein sequence ID" value="MCZ3666686.1"/>
    <property type="molecule type" value="Genomic_DNA"/>
</dbReference>
<dbReference type="Pfam" id="PF00486">
    <property type="entry name" value="Trans_reg_C"/>
    <property type="match status" value="1"/>
</dbReference>
<keyword evidence="12" id="KW-1185">Reference proteome</keyword>
<dbReference type="SUPFAM" id="SSF52172">
    <property type="entry name" value="CheY-like"/>
    <property type="match status" value="1"/>
</dbReference>
<dbReference type="InterPro" id="IPR001867">
    <property type="entry name" value="OmpR/PhoB-type_DNA-bd"/>
</dbReference>
<protein>
    <submittedName>
        <fullName evidence="9">Response regulator transcription factor</fullName>
    </submittedName>
</protein>
<dbReference type="SMART" id="SM00862">
    <property type="entry name" value="Trans_reg_C"/>
    <property type="match status" value="1"/>
</dbReference>
<dbReference type="FunFam" id="1.10.10.10:FF:000018">
    <property type="entry name" value="DNA-binding response regulator ResD"/>
    <property type="match status" value="1"/>
</dbReference>
<dbReference type="CDD" id="cd00383">
    <property type="entry name" value="trans_reg_C"/>
    <property type="match status" value="1"/>
</dbReference>
<keyword evidence="2" id="KW-0902">Two-component regulatory system</keyword>
<dbReference type="AlphaFoldDB" id="A0AAP3M1B8"/>
<evidence type="ECO:0000256" key="1">
    <source>
        <dbReference type="ARBA" id="ARBA00022553"/>
    </source>
</evidence>
<dbReference type="PANTHER" id="PTHR48111">
    <property type="entry name" value="REGULATOR OF RPOS"/>
    <property type="match status" value="1"/>
</dbReference>
<keyword evidence="3" id="KW-0805">Transcription regulation</keyword>
<keyword evidence="5" id="KW-0010">Activator</keyword>
<dbReference type="Proteomes" id="UP001527392">
    <property type="component" value="Unassembled WGS sequence"/>
</dbReference>
<evidence type="ECO:0000256" key="6">
    <source>
        <dbReference type="ARBA" id="ARBA00023163"/>
    </source>
</evidence>
<evidence type="ECO:0000256" key="7">
    <source>
        <dbReference type="PROSITE-ProRule" id="PRU01091"/>
    </source>
</evidence>
<dbReference type="RefSeq" id="WP_003716376.1">
    <property type="nucleotide sequence ID" value="NZ_CAKMAX010000001.1"/>
</dbReference>
<organism evidence="9 11">
    <name type="scientific">Limosilactobacillus vaginalis</name>
    <dbReference type="NCBI Taxonomy" id="1633"/>
    <lineage>
        <taxon>Bacteria</taxon>
        <taxon>Bacillati</taxon>
        <taxon>Bacillota</taxon>
        <taxon>Bacilli</taxon>
        <taxon>Lactobacillales</taxon>
        <taxon>Lactobacillaceae</taxon>
        <taxon>Limosilactobacillus</taxon>
    </lineage>
</organism>
<name>A0AAP3M1B8_9LACO</name>
<evidence type="ECO:0000313" key="11">
    <source>
        <dbReference type="Proteomes" id="UP001212401"/>
    </source>
</evidence>
<gene>
    <name evidence="10" type="ORF">L2504_01480</name>
    <name evidence="9" type="ORF">L2724_00090</name>
</gene>
<dbReference type="InterPro" id="IPR039420">
    <property type="entry name" value="WalR-like"/>
</dbReference>
<dbReference type="GO" id="GO:0006355">
    <property type="term" value="P:regulation of DNA-templated transcription"/>
    <property type="evidence" value="ECO:0007669"/>
    <property type="project" value="InterPro"/>
</dbReference>
<evidence type="ECO:0000259" key="8">
    <source>
        <dbReference type="PROSITE" id="PS51755"/>
    </source>
</evidence>
<keyword evidence="6" id="KW-0804">Transcription</keyword>
<keyword evidence="4 7" id="KW-0238">DNA-binding</keyword>
<evidence type="ECO:0000256" key="2">
    <source>
        <dbReference type="ARBA" id="ARBA00023012"/>
    </source>
</evidence>
<evidence type="ECO:0000313" key="9">
    <source>
        <dbReference type="EMBL" id="MCZ3666686.1"/>
    </source>
</evidence>
<dbReference type="GO" id="GO:0000156">
    <property type="term" value="F:phosphorelay response regulator activity"/>
    <property type="evidence" value="ECO:0007669"/>
    <property type="project" value="TreeGrafter"/>
</dbReference>
<dbReference type="InterPro" id="IPR011006">
    <property type="entry name" value="CheY-like_superfamily"/>
</dbReference>
<proteinExistence type="predicted"/>
<evidence type="ECO:0000256" key="3">
    <source>
        <dbReference type="ARBA" id="ARBA00023015"/>
    </source>
</evidence>
<feature type="DNA-binding region" description="OmpR/PhoB-type" evidence="7">
    <location>
        <begin position="138"/>
        <end position="237"/>
    </location>
</feature>
<evidence type="ECO:0000313" key="12">
    <source>
        <dbReference type="Proteomes" id="UP001527392"/>
    </source>
</evidence>
<dbReference type="PROSITE" id="PS51755">
    <property type="entry name" value="OMPR_PHOB"/>
    <property type="match status" value="1"/>
</dbReference>
<evidence type="ECO:0000256" key="4">
    <source>
        <dbReference type="ARBA" id="ARBA00023125"/>
    </source>
</evidence>
<evidence type="ECO:0000256" key="5">
    <source>
        <dbReference type="ARBA" id="ARBA00023159"/>
    </source>
</evidence>
<keyword evidence="1" id="KW-0597">Phosphoprotein</keyword>
<comment type="caution">
    <text evidence="9">The sequence shown here is derived from an EMBL/GenBank/DDBJ whole genome shotgun (WGS) entry which is preliminary data.</text>
</comment>
<feature type="domain" description="OmpR/PhoB-type" evidence="8">
    <location>
        <begin position="138"/>
        <end position="237"/>
    </location>
</feature>
<dbReference type="GO" id="GO:0005829">
    <property type="term" value="C:cytosol"/>
    <property type="evidence" value="ECO:0007669"/>
    <property type="project" value="TreeGrafter"/>
</dbReference>
<dbReference type="PANTHER" id="PTHR48111:SF40">
    <property type="entry name" value="PHOSPHATE REGULON TRANSCRIPTIONAL REGULATORY PROTEIN PHOB"/>
    <property type="match status" value="1"/>
</dbReference>
<sequence>MTNKFLLMSQNTELTQQLTTLCKKARWTLSQITTPTGLVVELEKQPITGIFWDLTDTTLDTTIATMTLIREQVHGPIIAFATKLTERIQRKLYKARVDDLILFPFNERIIQPLIEQRLWLYQQLKLKESAPVKKRSSPQIASIGSWQIDQGNYTVTKNDLPVELTPKEFQLLAYLIEHHDQVLSREQLVNGVWGYDILDTSRIVDIHISHLRDKLEDDPHKPDHLLTVRGFGYKLVK</sequence>
<dbReference type="Gene3D" id="1.10.10.10">
    <property type="entry name" value="Winged helix-like DNA-binding domain superfamily/Winged helix DNA-binding domain"/>
    <property type="match status" value="1"/>
</dbReference>
<dbReference type="GO" id="GO:0000976">
    <property type="term" value="F:transcription cis-regulatory region binding"/>
    <property type="evidence" value="ECO:0007669"/>
    <property type="project" value="TreeGrafter"/>
</dbReference>
<dbReference type="EMBL" id="JAKHMS010000002">
    <property type="protein sequence ID" value="MCZ3780820.1"/>
    <property type="molecule type" value="Genomic_DNA"/>
</dbReference>
<dbReference type="Proteomes" id="UP001212401">
    <property type="component" value="Unassembled WGS sequence"/>
</dbReference>
<dbReference type="InterPro" id="IPR036388">
    <property type="entry name" value="WH-like_DNA-bd_sf"/>
</dbReference>
<dbReference type="InterPro" id="IPR016032">
    <property type="entry name" value="Sig_transdc_resp-reg_C-effctor"/>
</dbReference>
<accession>A0AAP3M1B8</accession>
<dbReference type="GO" id="GO:0032993">
    <property type="term" value="C:protein-DNA complex"/>
    <property type="evidence" value="ECO:0007669"/>
    <property type="project" value="TreeGrafter"/>
</dbReference>
<evidence type="ECO:0000313" key="10">
    <source>
        <dbReference type="EMBL" id="MCZ3780820.1"/>
    </source>
</evidence>
<dbReference type="SUPFAM" id="SSF46894">
    <property type="entry name" value="C-terminal effector domain of the bipartite response regulators"/>
    <property type="match status" value="1"/>
</dbReference>
<reference evidence="9 12" key="1">
    <citation type="submission" date="2022-01" db="EMBL/GenBank/DDBJ databases">
        <title>VMRC isolate genome collection.</title>
        <authorList>
            <person name="France M."/>
            <person name="Rutt L."/>
            <person name="Humphrys M."/>
            <person name="Ravel J."/>
        </authorList>
    </citation>
    <scope>NUCLEOTIDE SEQUENCE</scope>
    <source>
        <strain evidence="10 12">C0030B4</strain>
        <strain evidence="9">C0048A1</strain>
    </source>
</reference>